<evidence type="ECO:0000313" key="2">
    <source>
        <dbReference type="EMBL" id="BAO45052.1"/>
    </source>
</evidence>
<dbReference type="PROSITE" id="PS51257">
    <property type="entry name" value="PROKAR_LIPOPROTEIN"/>
    <property type="match status" value="1"/>
</dbReference>
<reference evidence="2 3" key="1">
    <citation type="journal article" date="2014" name="PLoS ONE">
        <title>Physiological and genomic features of a novel sulfur-oxidizing gammaproteobacterium belonging to a previously uncultivated symbiotic lineage isolated from a hydrothermal vent.</title>
        <authorList>
            <person name="Nunoura T."/>
            <person name="Takaki Y."/>
            <person name="Kazama H."/>
            <person name="Kakuta J."/>
            <person name="Shimamura S."/>
            <person name="Makita H."/>
            <person name="Hirai M."/>
            <person name="Miyazaki M."/>
            <person name="Takai K."/>
        </authorList>
    </citation>
    <scope>NUCLEOTIDE SEQUENCE [LARGE SCALE GENOMIC DNA]</scope>
    <source>
        <strain evidence="2 3">Hiromi1</strain>
    </source>
</reference>
<accession>A0A7U6JIN2</accession>
<evidence type="ECO:0000256" key="1">
    <source>
        <dbReference type="SAM" id="Coils"/>
    </source>
</evidence>
<protein>
    <submittedName>
        <fullName evidence="2">Uncharacterized protein</fullName>
    </submittedName>
</protein>
<dbReference type="AlphaFoldDB" id="A0A7U6JIN2"/>
<sequence>MRIFFLIAAIALSSLYGCSDKPSEPATPKVREKHFNPWEDQMKAMDDAKNLEKQLQQEAEDVDKKVRDMGG</sequence>
<dbReference type="EMBL" id="AP012273">
    <property type="protein sequence ID" value="BAO45052.1"/>
    <property type="molecule type" value="Genomic_DNA"/>
</dbReference>
<evidence type="ECO:0000313" key="3">
    <source>
        <dbReference type="Proteomes" id="UP000031631"/>
    </source>
</evidence>
<keyword evidence="3" id="KW-1185">Reference proteome</keyword>
<dbReference type="KEGG" id="tbn:TBH_C2140"/>
<name>A0A7U6JIN2_9GAMM</name>
<dbReference type="Proteomes" id="UP000031631">
    <property type="component" value="Chromosome"/>
</dbReference>
<gene>
    <name evidence="2" type="ORF">TBH_C2140</name>
</gene>
<keyword evidence="1" id="KW-0175">Coiled coil</keyword>
<feature type="coiled-coil region" evidence="1">
    <location>
        <begin position="41"/>
        <end position="68"/>
    </location>
</feature>
<dbReference type="RefSeq" id="WP_041068358.1">
    <property type="nucleotide sequence ID" value="NZ_AP012273.1"/>
</dbReference>
<proteinExistence type="predicted"/>
<organism evidence="2 3">
    <name type="scientific">Thiolapillus brandeum</name>
    <dbReference type="NCBI Taxonomy" id="1076588"/>
    <lineage>
        <taxon>Bacteria</taxon>
        <taxon>Pseudomonadati</taxon>
        <taxon>Pseudomonadota</taxon>
        <taxon>Gammaproteobacteria</taxon>
        <taxon>Chromatiales</taxon>
        <taxon>Sedimenticolaceae</taxon>
        <taxon>Thiolapillus</taxon>
    </lineage>
</organism>